<dbReference type="GO" id="GO:0003677">
    <property type="term" value="F:DNA binding"/>
    <property type="evidence" value="ECO:0007669"/>
    <property type="project" value="UniProtKB-KW"/>
</dbReference>
<sequence length="126" mass="14404">MNEKLPQISEAEFEVMQIIWYKAPINTNEIVGLLSATSDWSPKTIQTMLIRLEKKGAVTHEKEGRVYVYSPLIPKEDYISHESHAFLNKFFNGALDQMVVSYLSQNDLSQEDIDSLRSILDQKAKG</sequence>
<dbReference type="Proteomes" id="UP000218387">
    <property type="component" value="Chromosome"/>
</dbReference>
<dbReference type="Gene3D" id="1.10.4040.10">
    <property type="entry name" value="Penicillinase repressor domain"/>
    <property type="match status" value="1"/>
</dbReference>
<dbReference type="InterPro" id="IPR005650">
    <property type="entry name" value="BlaI_family"/>
</dbReference>
<evidence type="ECO:0000256" key="3">
    <source>
        <dbReference type="ARBA" id="ARBA00023125"/>
    </source>
</evidence>
<dbReference type="EMBL" id="CP029487">
    <property type="protein sequence ID" value="QCT71913.1"/>
    <property type="molecule type" value="Genomic_DNA"/>
</dbReference>
<organism evidence="5 6">
    <name type="scientific">Eubacterium maltosivorans</name>
    <dbReference type="NCBI Taxonomy" id="2041044"/>
    <lineage>
        <taxon>Bacteria</taxon>
        <taxon>Bacillati</taxon>
        <taxon>Bacillota</taxon>
        <taxon>Clostridia</taxon>
        <taxon>Eubacteriales</taxon>
        <taxon>Eubacteriaceae</taxon>
        <taxon>Eubacterium</taxon>
    </lineage>
</organism>
<evidence type="ECO:0000256" key="4">
    <source>
        <dbReference type="ARBA" id="ARBA00023163"/>
    </source>
</evidence>
<evidence type="ECO:0000313" key="6">
    <source>
        <dbReference type="Proteomes" id="UP000218387"/>
    </source>
</evidence>
<comment type="similarity">
    <text evidence="1">Belongs to the BlaI transcriptional regulatory family.</text>
</comment>
<dbReference type="InterPro" id="IPR036390">
    <property type="entry name" value="WH_DNA-bd_sf"/>
</dbReference>
<dbReference type="InterPro" id="IPR036388">
    <property type="entry name" value="WH-like_DNA-bd_sf"/>
</dbReference>
<evidence type="ECO:0000256" key="1">
    <source>
        <dbReference type="ARBA" id="ARBA00011046"/>
    </source>
</evidence>
<dbReference type="KEGG" id="emt:CPZ25_011415"/>
<protein>
    <submittedName>
        <fullName evidence="5">BlaI/MecI/CopY family transcriptional regulator</fullName>
    </submittedName>
</protein>
<dbReference type="SUPFAM" id="SSF46785">
    <property type="entry name" value="Winged helix' DNA-binding domain"/>
    <property type="match status" value="1"/>
</dbReference>
<dbReference type="GO" id="GO:0045892">
    <property type="term" value="P:negative regulation of DNA-templated transcription"/>
    <property type="evidence" value="ECO:0007669"/>
    <property type="project" value="InterPro"/>
</dbReference>
<dbReference type="AlphaFoldDB" id="A0A4P9C8T8"/>
<reference evidence="5 6" key="1">
    <citation type="submission" date="2018-05" db="EMBL/GenBank/DDBJ databases">
        <title>Genome comparison of Eubacterium sp.</title>
        <authorList>
            <person name="Feng Y."/>
            <person name="Sanchez-Andrea I."/>
            <person name="Stams A.J.M."/>
            <person name="De Vos W.M."/>
        </authorList>
    </citation>
    <scope>NUCLEOTIDE SEQUENCE [LARGE SCALE GENOMIC DNA]</scope>
    <source>
        <strain evidence="5 6">YI</strain>
    </source>
</reference>
<dbReference type="Gene3D" id="1.10.10.10">
    <property type="entry name" value="Winged helix-like DNA-binding domain superfamily/Winged helix DNA-binding domain"/>
    <property type="match status" value="1"/>
</dbReference>
<evidence type="ECO:0000313" key="5">
    <source>
        <dbReference type="EMBL" id="QCT71913.1"/>
    </source>
</evidence>
<keyword evidence="3" id="KW-0238">DNA-binding</keyword>
<keyword evidence="2" id="KW-0805">Transcription regulation</keyword>
<keyword evidence="6" id="KW-1185">Reference proteome</keyword>
<dbReference type="PIRSF" id="PIRSF019455">
    <property type="entry name" value="CopR_AtkY"/>
    <property type="match status" value="1"/>
</dbReference>
<dbReference type="RefSeq" id="WP_096918559.1">
    <property type="nucleotide sequence ID" value="NZ_CP029487.1"/>
</dbReference>
<accession>A0A4P9C8T8</accession>
<name>A0A4P9C8T8_EUBML</name>
<gene>
    <name evidence="5" type="ORF">CPZ25_011415</name>
</gene>
<proteinExistence type="inferred from homology"/>
<keyword evidence="4" id="KW-0804">Transcription</keyword>
<evidence type="ECO:0000256" key="2">
    <source>
        <dbReference type="ARBA" id="ARBA00023015"/>
    </source>
</evidence>
<dbReference type="Pfam" id="PF03965">
    <property type="entry name" value="Penicillinase_R"/>
    <property type="match status" value="1"/>
</dbReference>